<keyword evidence="3" id="KW-1185">Reference proteome</keyword>
<feature type="region of interest" description="Disordered" evidence="1">
    <location>
        <begin position="50"/>
        <end position="69"/>
    </location>
</feature>
<evidence type="ECO:0000256" key="1">
    <source>
        <dbReference type="SAM" id="MobiDB-lite"/>
    </source>
</evidence>
<feature type="region of interest" description="Disordered" evidence="1">
    <location>
        <begin position="228"/>
        <end position="257"/>
    </location>
</feature>
<protein>
    <submittedName>
        <fullName evidence="2">Uncharacterized protein</fullName>
    </submittedName>
</protein>
<dbReference type="AlphaFoldDB" id="A0A6A4IF48"/>
<proteinExistence type="predicted"/>
<sequence>MPKDDARTDYRDATSDSASSVLAQEGKILNIPDIERLNWGQQLHCASPNFEVASDTPGSSNAFEVDAGSTDEEDDTYLLFFRPWRETISLHFPTRGPPSSFTAAMRHKSRSILVLPRSQSRSVSAMKRSSSAAVQTPVLAASPASTSPVPVARAGDIGWSQFLENELTKAVLIAMDSGDIGNSDFTVATGTTNTNTNSRAKTRSSAQNLHVSTEADMRQGQPAVEVVPMTSSSRLNRPSWAGIMTSKGGGTISRKEGKEVEMRVRRACSFSGVDGVREDAGATGATGEPARIHAGDGFASTFTGGGGWADCCCRVPLGGLPGLVGGPTAAERHQVLSWMHLW</sequence>
<organism evidence="2 3">
    <name type="scientific">Gymnopus androsaceus JB14</name>
    <dbReference type="NCBI Taxonomy" id="1447944"/>
    <lineage>
        <taxon>Eukaryota</taxon>
        <taxon>Fungi</taxon>
        <taxon>Dikarya</taxon>
        <taxon>Basidiomycota</taxon>
        <taxon>Agaricomycotina</taxon>
        <taxon>Agaricomycetes</taxon>
        <taxon>Agaricomycetidae</taxon>
        <taxon>Agaricales</taxon>
        <taxon>Marasmiineae</taxon>
        <taxon>Omphalotaceae</taxon>
        <taxon>Gymnopus</taxon>
    </lineage>
</organism>
<dbReference type="Proteomes" id="UP000799118">
    <property type="component" value="Unassembled WGS sequence"/>
</dbReference>
<reference evidence="2" key="1">
    <citation type="journal article" date="2019" name="Environ. Microbiol.">
        <title>Fungal ecological strategies reflected in gene transcription - a case study of two litter decomposers.</title>
        <authorList>
            <person name="Barbi F."/>
            <person name="Kohler A."/>
            <person name="Barry K."/>
            <person name="Baskaran P."/>
            <person name="Daum C."/>
            <person name="Fauchery L."/>
            <person name="Ihrmark K."/>
            <person name="Kuo A."/>
            <person name="LaButti K."/>
            <person name="Lipzen A."/>
            <person name="Morin E."/>
            <person name="Grigoriev I.V."/>
            <person name="Henrissat B."/>
            <person name="Lindahl B."/>
            <person name="Martin F."/>
        </authorList>
    </citation>
    <scope>NUCLEOTIDE SEQUENCE</scope>
    <source>
        <strain evidence="2">JB14</strain>
    </source>
</reference>
<dbReference type="EMBL" id="ML769396">
    <property type="protein sequence ID" value="KAE9407424.1"/>
    <property type="molecule type" value="Genomic_DNA"/>
</dbReference>
<name>A0A6A4IF48_9AGAR</name>
<accession>A0A6A4IF48</accession>
<evidence type="ECO:0000313" key="2">
    <source>
        <dbReference type="EMBL" id="KAE9407424.1"/>
    </source>
</evidence>
<gene>
    <name evidence="2" type="ORF">BT96DRAFT_933470</name>
</gene>
<evidence type="ECO:0000313" key="3">
    <source>
        <dbReference type="Proteomes" id="UP000799118"/>
    </source>
</evidence>